<evidence type="ECO:0000256" key="1">
    <source>
        <dbReference type="ARBA" id="ARBA00004442"/>
    </source>
</evidence>
<evidence type="ECO:0000256" key="2">
    <source>
        <dbReference type="ARBA" id="ARBA00022729"/>
    </source>
</evidence>
<proteinExistence type="inferred from homology"/>
<evidence type="ECO:0000259" key="7">
    <source>
        <dbReference type="Pfam" id="PF13505"/>
    </source>
</evidence>
<dbReference type="PANTHER" id="PTHR34001:SF3">
    <property type="entry name" value="BLL7405 PROTEIN"/>
    <property type="match status" value="1"/>
</dbReference>
<dbReference type="InterPro" id="IPR051692">
    <property type="entry name" value="OMP-like"/>
</dbReference>
<dbReference type="Gene3D" id="2.40.160.20">
    <property type="match status" value="1"/>
</dbReference>
<evidence type="ECO:0000256" key="5">
    <source>
        <dbReference type="ARBA" id="ARBA00038306"/>
    </source>
</evidence>
<gene>
    <name evidence="8" type="ORF">F7D14_17960</name>
</gene>
<evidence type="ECO:0000256" key="4">
    <source>
        <dbReference type="ARBA" id="ARBA00023237"/>
    </source>
</evidence>
<keyword evidence="9" id="KW-1185">Reference proteome</keyword>
<evidence type="ECO:0000256" key="3">
    <source>
        <dbReference type="ARBA" id="ARBA00023136"/>
    </source>
</evidence>
<comment type="similarity">
    <text evidence="5">Belongs to the Omp25/RopB family.</text>
</comment>
<dbReference type="SUPFAM" id="SSF56925">
    <property type="entry name" value="OMPA-like"/>
    <property type="match status" value="1"/>
</dbReference>
<keyword evidence="3" id="KW-0472">Membrane</keyword>
<protein>
    <submittedName>
        <fullName evidence="8">Porin family protein</fullName>
    </submittedName>
</protein>
<dbReference type="Proteomes" id="UP000422569">
    <property type="component" value="Chromosome"/>
</dbReference>
<dbReference type="Pfam" id="PF13505">
    <property type="entry name" value="OMP_b-brl"/>
    <property type="match status" value="1"/>
</dbReference>
<dbReference type="InterPro" id="IPR011250">
    <property type="entry name" value="OMP/PagP_B-barrel"/>
</dbReference>
<accession>A0A6B8MBP2</accession>
<dbReference type="EMBL" id="CP044331">
    <property type="protein sequence ID" value="QGM99182.1"/>
    <property type="molecule type" value="Genomic_DNA"/>
</dbReference>
<comment type="subcellular location">
    <subcellularLocation>
        <location evidence="1">Cell outer membrane</location>
    </subcellularLocation>
</comment>
<name>A0A6B8MBP2_9HYPH</name>
<keyword evidence="2 6" id="KW-0732">Signal</keyword>
<dbReference type="GO" id="GO:0009279">
    <property type="term" value="C:cell outer membrane"/>
    <property type="evidence" value="ECO:0007669"/>
    <property type="project" value="UniProtKB-SubCell"/>
</dbReference>
<sequence length="286" mass="30573">MGRSLALLLAAAIVAGAGGAKAADLLPPPPPIEPPPPVEFGGWYLRGDVGVGAYELSSLRSTFADPTVVVPAPLFNGYSIGDAAFAGAGVGYQFNNWFRFDVTGEYRTAAQYSAIQSYTDIWSAPGFSPCGIAARCHDLYHGQHSAAVFLANAYFDLGTWYGITPFVGGGVGFATNFLNNWYDISAQPAGGFGYASDKTQTNFAWQVGAGLAYNVTPNLKLEVAYRYLDMGKMSTNQIVCQGTPVCAREVQSFYLASNDIRLGFRYIIPTLVPPPPPPPGPLVRKY</sequence>
<evidence type="ECO:0000313" key="9">
    <source>
        <dbReference type="Proteomes" id="UP000422569"/>
    </source>
</evidence>
<keyword evidence="4" id="KW-0998">Cell outer membrane</keyword>
<organism evidence="8 9">
    <name type="scientific">Methylocystis parvus</name>
    <dbReference type="NCBI Taxonomy" id="134"/>
    <lineage>
        <taxon>Bacteria</taxon>
        <taxon>Pseudomonadati</taxon>
        <taxon>Pseudomonadota</taxon>
        <taxon>Alphaproteobacteria</taxon>
        <taxon>Hyphomicrobiales</taxon>
        <taxon>Methylocystaceae</taxon>
        <taxon>Methylocystis</taxon>
    </lineage>
</organism>
<evidence type="ECO:0000256" key="6">
    <source>
        <dbReference type="SAM" id="SignalP"/>
    </source>
</evidence>
<feature type="domain" description="Outer membrane protein beta-barrel" evidence="7">
    <location>
        <begin position="22"/>
        <end position="238"/>
    </location>
</feature>
<dbReference type="KEGG" id="mpar:F7D14_17960"/>
<dbReference type="RefSeq" id="WP_016918889.1">
    <property type="nucleotide sequence ID" value="NZ_CP044331.1"/>
</dbReference>
<dbReference type="AlphaFoldDB" id="A0A6B8MBP2"/>
<feature type="chain" id="PRO_5025556348" evidence="6">
    <location>
        <begin position="23"/>
        <end position="286"/>
    </location>
</feature>
<reference evidence="8 9" key="1">
    <citation type="submission" date="2019-09" db="EMBL/GenBank/DDBJ databases">
        <title>Isolation and complete genome sequencing of Methylocystis species.</title>
        <authorList>
            <person name="Rumah B.L."/>
            <person name="Stead C.E."/>
            <person name="Stevens B.C."/>
            <person name="Minton N.P."/>
            <person name="Grosse-Honebrink A."/>
            <person name="Zhang Y."/>
        </authorList>
    </citation>
    <scope>NUCLEOTIDE SEQUENCE [LARGE SCALE GENOMIC DNA]</scope>
    <source>
        <strain evidence="8 9">BRCS2</strain>
    </source>
</reference>
<dbReference type="PANTHER" id="PTHR34001">
    <property type="entry name" value="BLL7405 PROTEIN"/>
    <property type="match status" value="1"/>
</dbReference>
<evidence type="ECO:0000313" key="8">
    <source>
        <dbReference type="EMBL" id="QGM99182.1"/>
    </source>
</evidence>
<feature type="signal peptide" evidence="6">
    <location>
        <begin position="1"/>
        <end position="22"/>
    </location>
</feature>
<dbReference type="InterPro" id="IPR027385">
    <property type="entry name" value="Beta-barrel_OMP"/>
</dbReference>